<gene>
    <name evidence="4" type="ORF">E1757_08460</name>
</gene>
<evidence type="ECO:0000313" key="5">
    <source>
        <dbReference type="Proteomes" id="UP000295636"/>
    </source>
</evidence>
<feature type="domain" description="Isochorismatase-like" evidence="3">
    <location>
        <begin position="54"/>
        <end position="216"/>
    </location>
</feature>
<reference evidence="4 5" key="1">
    <citation type="submission" date="2019-03" db="EMBL/GenBank/DDBJ databases">
        <title>This is whole genome sequence of Paenibacillus sp MS74 strain.</title>
        <authorList>
            <person name="Trinh H.N."/>
        </authorList>
    </citation>
    <scope>NUCLEOTIDE SEQUENCE [LARGE SCALE GENOMIC DNA]</scope>
    <source>
        <strain evidence="4 5">MS74</strain>
    </source>
</reference>
<dbReference type="RefSeq" id="WP_133226746.1">
    <property type="nucleotide sequence ID" value="NZ_SMRT01000003.1"/>
</dbReference>
<evidence type="ECO:0000313" key="4">
    <source>
        <dbReference type="EMBL" id="TDF98573.1"/>
    </source>
</evidence>
<keyword evidence="2" id="KW-0378">Hydrolase</keyword>
<dbReference type="Proteomes" id="UP000295636">
    <property type="component" value="Unassembled WGS sequence"/>
</dbReference>
<dbReference type="Pfam" id="PF00857">
    <property type="entry name" value="Isochorismatase"/>
    <property type="match status" value="1"/>
</dbReference>
<dbReference type="InterPro" id="IPR036380">
    <property type="entry name" value="Isochorismatase-like_sf"/>
</dbReference>
<proteinExistence type="inferred from homology"/>
<dbReference type="PANTHER" id="PTHR43540">
    <property type="entry name" value="PEROXYUREIDOACRYLATE/UREIDOACRYLATE AMIDOHYDROLASE-RELATED"/>
    <property type="match status" value="1"/>
</dbReference>
<accession>A0A4R5KRW5</accession>
<evidence type="ECO:0000256" key="2">
    <source>
        <dbReference type="ARBA" id="ARBA00022801"/>
    </source>
</evidence>
<comment type="caution">
    <text evidence="4">The sequence shown here is derived from an EMBL/GenBank/DDBJ whole genome shotgun (WGS) entry which is preliminary data.</text>
</comment>
<keyword evidence="5" id="KW-1185">Reference proteome</keyword>
<organism evidence="4 5">
    <name type="scientific">Paenibacillus piri</name>
    <dbReference type="NCBI Taxonomy" id="2547395"/>
    <lineage>
        <taxon>Bacteria</taxon>
        <taxon>Bacillati</taxon>
        <taxon>Bacillota</taxon>
        <taxon>Bacilli</taxon>
        <taxon>Bacillales</taxon>
        <taxon>Paenibacillaceae</taxon>
        <taxon>Paenibacillus</taxon>
    </lineage>
</organism>
<evidence type="ECO:0000259" key="3">
    <source>
        <dbReference type="Pfam" id="PF00857"/>
    </source>
</evidence>
<protein>
    <submittedName>
        <fullName evidence="4">Isochorismatase family protein</fullName>
    </submittedName>
</protein>
<dbReference type="OrthoDB" id="9785724at2"/>
<dbReference type="PANTHER" id="PTHR43540:SF1">
    <property type="entry name" value="ISOCHORISMATASE HYDROLASE"/>
    <property type="match status" value="1"/>
</dbReference>
<dbReference type="InterPro" id="IPR050272">
    <property type="entry name" value="Isochorismatase-like_hydrls"/>
</dbReference>
<comment type="similarity">
    <text evidence="1">Belongs to the isochorismatase family.</text>
</comment>
<dbReference type="SUPFAM" id="SSF52499">
    <property type="entry name" value="Isochorismatase-like hydrolases"/>
    <property type="match status" value="1"/>
</dbReference>
<dbReference type="GO" id="GO:0016787">
    <property type="term" value="F:hydrolase activity"/>
    <property type="evidence" value="ECO:0007669"/>
    <property type="project" value="UniProtKB-KW"/>
</dbReference>
<dbReference type="Gene3D" id="3.40.50.850">
    <property type="entry name" value="Isochorismatase-like"/>
    <property type="match status" value="1"/>
</dbReference>
<dbReference type="EMBL" id="SMRT01000003">
    <property type="protein sequence ID" value="TDF98573.1"/>
    <property type="molecule type" value="Genomic_DNA"/>
</dbReference>
<name>A0A4R5KRW5_9BACL</name>
<sequence>MKYGFEDHCWKHLMSPEVLQIYKAYERDTFIGSRPALLAIDLYNSAYEGGDKPVIDLQRDFPSSCGEYAWTAIEPTKRLFQAARAIGIPVIYSTADLRMRSRTRLQATHRRSKRPDDRAFEIFAEFQPAADDLIIYKTRASAFYGTPLAAFLNMMDADSLIICGESTSGCVRASAVDAYSAGFHTVVVEECCFDRNMLSHQVNLFDLHHKYADVMHIGEVCDQLGQRLKNKRA</sequence>
<dbReference type="InterPro" id="IPR000868">
    <property type="entry name" value="Isochorismatase-like_dom"/>
</dbReference>
<dbReference type="AlphaFoldDB" id="A0A4R5KRW5"/>
<evidence type="ECO:0000256" key="1">
    <source>
        <dbReference type="ARBA" id="ARBA00006336"/>
    </source>
</evidence>